<dbReference type="eggNOG" id="KOG4366">
    <property type="taxonomic scope" value="Eukaryota"/>
</dbReference>
<keyword evidence="2" id="KW-0812">Transmembrane</keyword>
<keyword evidence="4" id="KW-1185">Reference proteome</keyword>
<dbReference type="KEGG" id="uma:UMAG_01428"/>
<name>A0A0D1E6J9_MYCMD</name>
<dbReference type="Pfam" id="PF13279">
    <property type="entry name" value="4HBT_2"/>
    <property type="match status" value="1"/>
</dbReference>
<gene>
    <name evidence="3" type="ORF">UMAG_01428</name>
</gene>
<dbReference type="SUPFAM" id="SSF54637">
    <property type="entry name" value="Thioesterase/thiol ester dehydrase-isomerase"/>
    <property type="match status" value="1"/>
</dbReference>
<dbReference type="VEuPathDB" id="FungiDB:UMAG_01428"/>
<dbReference type="EMBL" id="CM003141">
    <property type="protein sequence ID" value="KIS71534.1"/>
    <property type="molecule type" value="Genomic_DNA"/>
</dbReference>
<sequence>MTVSLTSKRATLMSITSLAAPLGALSIILTPWGQTTAKSLLVEPIRINPPVWLRLLLGLIVITNIRSTPFAWHIRVLYPAIKAVVRSRSYWSSRSSSALTHASITPQLKLSCLPLGRDIFSDTSSYTFTATLDECDWNGHLSNSSYSKSLDFTRMAHNSARFLKMYYDGGWVALGGSAFNFHREIPLLAKYKVRMSFESWDDKWLYVVGRFVSVNRSSSSPKETSSATEKLEQGETLYCTSISRYVCKAGRRTIPPWLVIATSGYGTRPETRSNWEKAELLRVSYLEKERQAYRAKTGKHTISKKADAKLVKKAALLRQFRTESERKGTQDEAWMSKSYWGLDEWETRRKEGFERLSVSVGTLPAVEKS</sequence>
<dbReference type="InterPro" id="IPR029069">
    <property type="entry name" value="HotDog_dom_sf"/>
</dbReference>
<dbReference type="GeneID" id="23562453"/>
<organism evidence="3 4">
    <name type="scientific">Mycosarcoma maydis</name>
    <name type="common">Corn smut fungus</name>
    <name type="synonym">Ustilago maydis</name>
    <dbReference type="NCBI Taxonomy" id="5270"/>
    <lineage>
        <taxon>Eukaryota</taxon>
        <taxon>Fungi</taxon>
        <taxon>Dikarya</taxon>
        <taxon>Basidiomycota</taxon>
        <taxon>Ustilaginomycotina</taxon>
        <taxon>Ustilaginomycetes</taxon>
        <taxon>Ustilaginales</taxon>
        <taxon>Ustilaginaceae</taxon>
        <taxon>Mycosarcoma</taxon>
    </lineage>
</organism>
<feature type="transmembrane region" description="Helical" evidence="2">
    <location>
        <begin position="12"/>
        <end position="32"/>
    </location>
</feature>
<keyword evidence="2" id="KW-0472">Membrane</keyword>
<evidence type="ECO:0008006" key="5">
    <source>
        <dbReference type="Google" id="ProtNLM"/>
    </source>
</evidence>
<evidence type="ECO:0000313" key="3">
    <source>
        <dbReference type="EMBL" id="KIS71534.1"/>
    </source>
</evidence>
<dbReference type="InterPro" id="IPR051490">
    <property type="entry name" value="THEM6_lcsJ_thioesterase"/>
</dbReference>
<dbReference type="OMA" id="ECDWNGH"/>
<dbReference type="RefSeq" id="XP_011387298.1">
    <property type="nucleotide sequence ID" value="XM_011388996.1"/>
</dbReference>
<keyword evidence="2" id="KW-1133">Transmembrane helix</keyword>
<dbReference type="PANTHER" id="PTHR12475:SF4">
    <property type="entry name" value="PROTEIN THEM6"/>
    <property type="match status" value="1"/>
</dbReference>
<accession>A0A0D1E6J9</accession>
<evidence type="ECO:0000256" key="1">
    <source>
        <dbReference type="ARBA" id="ARBA00038476"/>
    </source>
</evidence>
<evidence type="ECO:0000313" key="4">
    <source>
        <dbReference type="Proteomes" id="UP000000561"/>
    </source>
</evidence>
<comment type="similarity">
    <text evidence="1">Belongs to the lcsJ thioesterase family.</text>
</comment>
<proteinExistence type="inferred from homology"/>
<protein>
    <recommendedName>
        <fullName evidence="5">Thioesterase</fullName>
    </recommendedName>
</protein>
<dbReference type="OrthoDB" id="265761at2759"/>
<dbReference type="PANTHER" id="PTHR12475">
    <property type="match status" value="1"/>
</dbReference>
<evidence type="ECO:0000256" key="2">
    <source>
        <dbReference type="SAM" id="Phobius"/>
    </source>
</evidence>
<dbReference type="AlphaFoldDB" id="A0A0D1E6J9"/>
<reference evidence="3 4" key="1">
    <citation type="journal article" date="2006" name="Nature">
        <title>Insights from the genome of the biotrophic fungal plant pathogen Ustilago maydis.</title>
        <authorList>
            <person name="Kamper J."/>
            <person name="Kahmann R."/>
            <person name="Bolker M."/>
            <person name="Ma L.J."/>
            <person name="Brefort T."/>
            <person name="Saville B.J."/>
            <person name="Banuett F."/>
            <person name="Kronstad J.W."/>
            <person name="Gold S.E."/>
            <person name="Muller O."/>
            <person name="Perlin M.H."/>
            <person name="Wosten H.A."/>
            <person name="de Vries R."/>
            <person name="Ruiz-Herrera J."/>
            <person name="Reynaga-Pena C.G."/>
            <person name="Snetselaar K."/>
            <person name="McCann M."/>
            <person name="Perez-Martin J."/>
            <person name="Feldbrugge M."/>
            <person name="Basse C.W."/>
            <person name="Steinberg G."/>
            <person name="Ibeas J.I."/>
            <person name="Holloman W."/>
            <person name="Guzman P."/>
            <person name="Farman M."/>
            <person name="Stajich J.E."/>
            <person name="Sentandreu R."/>
            <person name="Gonzalez-Prieto J.M."/>
            <person name="Kennell J.C."/>
            <person name="Molina L."/>
            <person name="Schirawski J."/>
            <person name="Mendoza-Mendoza A."/>
            <person name="Greilinger D."/>
            <person name="Munch K."/>
            <person name="Rossel N."/>
            <person name="Scherer M."/>
            <person name="Vranes M."/>
            <person name="Ladendorf O."/>
            <person name="Vincon V."/>
            <person name="Fuchs U."/>
            <person name="Sandrock B."/>
            <person name="Meng S."/>
            <person name="Ho E.C."/>
            <person name="Cahill M.J."/>
            <person name="Boyce K.J."/>
            <person name="Klose J."/>
            <person name="Klosterman S.J."/>
            <person name="Deelstra H.J."/>
            <person name="Ortiz-Castellanos L."/>
            <person name="Li W."/>
            <person name="Sanchez-Alonso P."/>
            <person name="Schreier P.H."/>
            <person name="Hauser-Hahn I."/>
            <person name="Vaupel M."/>
            <person name="Koopmann E."/>
            <person name="Friedrich G."/>
            <person name="Voss H."/>
            <person name="Schluter T."/>
            <person name="Margolis J."/>
            <person name="Platt D."/>
            <person name="Swimmer C."/>
            <person name="Gnirke A."/>
            <person name="Chen F."/>
            <person name="Vysotskaia V."/>
            <person name="Mannhaupt G."/>
            <person name="Guldener U."/>
            <person name="Munsterkotter M."/>
            <person name="Haase D."/>
            <person name="Oesterheld M."/>
            <person name="Mewes H.W."/>
            <person name="Mauceli E.W."/>
            <person name="DeCaprio D."/>
            <person name="Wade C.M."/>
            <person name="Butler J."/>
            <person name="Young S."/>
            <person name="Jaffe D.B."/>
            <person name="Calvo S."/>
            <person name="Nusbaum C."/>
            <person name="Galagan J."/>
            <person name="Birren B.W."/>
        </authorList>
    </citation>
    <scope>NUCLEOTIDE SEQUENCE [LARGE SCALE GENOMIC DNA]</scope>
    <source>
        <strain evidence="4">DSM 14603 / FGSC 9021 / UM521</strain>
    </source>
</reference>
<dbReference type="Proteomes" id="UP000000561">
    <property type="component" value="Chromosome 2"/>
</dbReference>
<dbReference type="Gene3D" id="3.10.129.10">
    <property type="entry name" value="Hotdog Thioesterase"/>
    <property type="match status" value="1"/>
</dbReference>
<dbReference type="InParanoid" id="A0A0D1E6J9"/>